<dbReference type="OrthoDB" id="6431331at2759"/>
<keyword evidence="2" id="KW-1185">Reference proteome</keyword>
<dbReference type="PANTHER" id="PTHR47533">
    <property type="entry name" value="PROTEIN CBG21859"/>
    <property type="match status" value="1"/>
</dbReference>
<feature type="non-terminal residue" evidence="1">
    <location>
        <position position="217"/>
    </location>
</feature>
<reference evidence="1 2" key="1">
    <citation type="submission" date="2015-09" db="EMBL/GenBank/DDBJ databases">
        <title>Draft genome of the parasitic nematode Teladorsagia circumcincta isolate WARC Sus (inbred).</title>
        <authorList>
            <person name="Mitreva M."/>
        </authorList>
    </citation>
    <scope>NUCLEOTIDE SEQUENCE [LARGE SCALE GENOMIC DNA]</scope>
    <source>
        <strain evidence="1 2">S</strain>
    </source>
</reference>
<dbReference type="Pfam" id="PF06342">
    <property type="entry name" value="DUF1057"/>
    <property type="match status" value="1"/>
</dbReference>
<evidence type="ECO:0000313" key="1">
    <source>
        <dbReference type="EMBL" id="PIO64371.1"/>
    </source>
</evidence>
<dbReference type="PANTHER" id="PTHR47533:SF4">
    <property type="entry name" value="AB HYDROLASE-1 DOMAIN-CONTAINING PROTEIN"/>
    <property type="match status" value="1"/>
</dbReference>
<dbReference type="SUPFAM" id="SSF53474">
    <property type="entry name" value="alpha/beta-Hydrolases"/>
    <property type="match status" value="1"/>
</dbReference>
<dbReference type="Proteomes" id="UP000230423">
    <property type="component" value="Unassembled WGS sequence"/>
</dbReference>
<gene>
    <name evidence="1" type="ORF">TELCIR_14007</name>
</gene>
<dbReference type="Gene3D" id="3.40.50.1820">
    <property type="entry name" value="alpha/beta hydrolase"/>
    <property type="match status" value="1"/>
</dbReference>
<dbReference type="AlphaFoldDB" id="A0A2G9U280"/>
<protein>
    <recommendedName>
        <fullName evidence="3">AB hydrolase-1 domain-containing protein</fullName>
    </recommendedName>
</protein>
<sequence length="217" mass="23859">MYAGKDILIETKISRELASSFSNHHELANGSNNGIDPFLRQIDVRFNTSSGNEILVEAVYQDTTPSGSRLGTVVAIHGAPGSHKDFKYVTPLLQEKGIRFIGVNMPGFGLTPGDPRLRCDNTERNNFVNELIARIGNVEPLVVMGHSRGCENATAVAAMNVDKLTGLVLVNPTGLRLHRGLRPFWTRVLVAYSGKDFLIETSLSRELANSFEDHKEL</sequence>
<accession>A0A2G9U280</accession>
<name>A0A2G9U280_TELCI</name>
<proteinExistence type="predicted"/>
<evidence type="ECO:0008006" key="3">
    <source>
        <dbReference type="Google" id="ProtNLM"/>
    </source>
</evidence>
<dbReference type="EMBL" id="KZ349967">
    <property type="protein sequence ID" value="PIO64371.1"/>
    <property type="molecule type" value="Genomic_DNA"/>
</dbReference>
<evidence type="ECO:0000313" key="2">
    <source>
        <dbReference type="Proteomes" id="UP000230423"/>
    </source>
</evidence>
<dbReference type="InterPro" id="IPR010463">
    <property type="entry name" value="DUF1057"/>
</dbReference>
<organism evidence="1 2">
    <name type="scientific">Teladorsagia circumcincta</name>
    <name type="common">Brown stomach worm</name>
    <name type="synonym">Ostertagia circumcincta</name>
    <dbReference type="NCBI Taxonomy" id="45464"/>
    <lineage>
        <taxon>Eukaryota</taxon>
        <taxon>Metazoa</taxon>
        <taxon>Ecdysozoa</taxon>
        <taxon>Nematoda</taxon>
        <taxon>Chromadorea</taxon>
        <taxon>Rhabditida</taxon>
        <taxon>Rhabditina</taxon>
        <taxon>Rhabditomorpha</taxon>
        <taxon>Strongyloidea</taxon>
        <taxon>Trichostrongylidae</taxon>
        <taxon>Teladorsagia</taxon>
    </lineage>
</organism>
<dbReference type="InterPro" id="IPR029058">
    <property type="entry name" value="AB_hydrolase_fold"/>
</dbReference>